<dbReference type="AlphaFoldDB" id="A0A6C0E8X3"/>
<name>A0A6C0E8X3_9ZZZZ</name>
<protein>
    <submittedName>
        <fullName evidence="2">Uncharacterized protein</fullName>
    </submittedName>
</protein>
<feature type="region of interest" description="Disordered" evidence="1">
    <location>
        <begin position="1"/>
        <end position="23"/>
    </location>
</feature>
<evidence type="ECO:0000256" key="1">
    <source>
        <dbReference type="SAM" id="MobiDB-lite"/>
    </source>
</evidence>
<organism evidence="2">
    <name type="scientific">viral metagenome</name>
    <dbReference type="NCBI Taxonomy" id="1070528"/>
    <lineage>
        <taxon>unclassified sequences</taxon>
        <taxon>metagenomes</taxon>
        <taxon>organismal metagenomes</taxon>
    </lineage>
</organism>
<proteinExistence type="predicted"/>
<sequence>MSRKTKSVKTRSRRNRSRTRSGGFWKVIQNAVVPFTLLAAQQSFRRKKSHGGRTRKRR</sequence>
<reference evidence="2" key="1">
    <citation type="journal article" date="2020" name="Nature">
        <title>Giant virus diversity and host interactions through global metagenomics.</title>
        <authorList>
            <person name="Schulz F."/>
            <person name="Roux S."/>
            <person name="Paez-Espino D."/>
            <person name="Jungbluth S."/>
            <person name="Walsh D.A."/>
            <person name="Denef V.J."/>
            <person name="McMahon K.D."/>
            <person name="Konstantinidis K.T."/>
            <person name="Eloe-Fadrosh E.A."/>
            <person name="Kyrpides N.C."/>
            <person name="Woyke T."/>
        </authorList>
    </citation>
    <scope>NUCLEOTIDE SEQUENCE</scope>
    <source>
        <strain evidence="2">GVMAG-M-3300023179-132</strain>
    </source>
</reference>
<evidence type="ECO:0000313" key="2">
    <source>
        <dbReference type="EMBL" id="QHT23875.1"/>
    </source>
</evidence>
<accession>A0A6C0E8X3</accession>
<feature type="compositionally biased region" description="Basic residues" evidence="1">
    <location>
        <begin position="1"/>
        <end position="19"/>
    </location>
</feature>
<dbReference type="EMBL" id="MN739735">
    <property type="protein sequence ID" value="QHT23875.1"/>
    <property type="molecule type" value="Genomic_DNA"/>
</dbReference>